<keyword evidence="2" id="KW-1185">Reference proteome</keyword>
<name>A0ABP6Z245_9ACTN</name>
<organism evidence="1 2">
    <name type="scientific">Streptomyces osmaniensis</name>
    <dbReference type="NCBI Taxonomy" id="593134"/>
    <lineage>
        <taxon>Bacteria</taxon>
        <taxon>Bacillati</taxon>
        <taxon>Actinomycetota</taxon>
        <taxon>Actinomycetes</taxon>
        <taxon>Kitasatosporales</taxon>
        <taxon>Streptomycetaceae</taxon>
        <taxon>Streptomyces</taxon>
    </lineage>
</organism>
<comment type="caution">
    <text evidence="1">The sequence shown here is derived from an EMBL/GenBank/DDBJ whole genome shotgun (WGS) entry which is preliminary data.</text>
</comment>
<gene>
    <name evidence="1" type="ORF">GCM10022295_92030</name>
</gene>
<sequence length="102" mass="11260">MRDEGILRCRGEVGDRFACGVDLPKESQGLTSQCLFDARQLVEVVRAEDLLEPFDFRFDSVTRSASVLEQGTQLTAGEFGCRDRRGCRCQDDASTGGEPEPV</sequence>
<dbReference type="EMBL" id="BAABCE010000044">
    <property type="protein sequence ID" value="GAA3596855.1"/>
    <property type="molecule type" value="Genomic_DNA"/>
</dbReference>
<evidence type="ECO:0000313" key="2">
    <source>
        <dbReference type="Proteomes" id="UP001500707"/>
    </source>
</evidence>
<proteinExistence type="predicted"/>
<evidence type="ECO:0000313" key="1">
    <source>
        <dbReference type="EMBL" id="GAA3596855.1"/>
    </source>
</evidence>
<reference evidence="2" key="1">
    <citation type="journal article" date="2019" name="Int. J. Syst. Evol. Microbiol.">
        <title>The Global Catalogue of Microorganisms (GCM) 10K type strain sequencing project: providing services to taxonomists for standard genome sequencing and annotation.</title>
        <authorList>
            <consortium name="The Broad Institute Genomics Platform"/>
            <consortium name="The Broad Institute Genome Sequencing Center for Infectious Disease"/>
            <person name="Wu L."/>
            <person name="Ma J."/>
        </authorList>
    </citation>
    <scope>NUCLEOTIDE SEQUENCE [LARGE SCALE GENOMIC DNA]</scope>
    <source>
        <strain evidence="2">JCM 17656</strain>
    </source>
</reference>
<protein>
    <submittedName>
        <fullName evidence="1">Uncharacterized protein</fullName>
    </submittedName>
</protein>
<accession>A0ABP6Z245</accession>
<dbReference type="Proteomes" id="UP001500707">
    <property type="component" value="Unassembled WGS sequence"/>
</dbReference>